<dbReference type="AlphaFoldDB" id="A0A9X6STB3"/>
<dbReference type="Gene3D" id="3.30.70.2330">
    <property type="match status" value="1"/>
</dbReference>
<evidence type="ECO:0000259" key="3">
    <source>
        <dbReference type="Pfam" id="PF08797"/>
    </source>
</evidence>
<protein>
    <recommendedName>
        <fullName evidence="3">HIRAN domain-containing protein</fullName>
    </recommendedName>
</protein>
<keyword evidence="1" id="KW-0479">Metal-binding</keyword>
<feature type="domain" description="HIRAN" evidence="3">
    <location>
        <begin position="121"/>
        <end position="165"/>
    </location>
</feature>
<dbReference type="GO" id="GO:0003676">
    <property type="term" value="F:nucleic acid binding"/>
    <property type="evidence" value="ECO:0007669"/>
    <property type="project" value="InterPro"/>
</dbReference>
<dbReference type="Proteomes" id="UP000219922">
    <property type="component" value="Unassembled WGS sequence"/>
</dbReference>
<keyword evidence="2" id="KW-0378">Hydrolase</keyword>
<comment type="caution">
    <text evidence="4">The sequence shown here is derived from an EMBL/GenBank/DDBJ whole genome shotgun (WGS) entry which is preliminary data.</text>
</comment>
<evidence type="ECO:0000313" key="5">
    <source>
        <dbReference type="Proteomes" id="UP000219922"/>
    </source>
</evidence>
<name>A0A9X6STB3_BACCE</name>
<evidence type="ECO:0000256" key="2">
    <source>
        <dbReference type="ARBA" id="ARBA00022801"/>
    </source>
</evidence>
<evidence type="ECO:0000313" key="4">
    <source>
        <dbReference type="EMBL" id="PDZ94752.1"/>
    </source>
</evidence>
<organism evidence="4 5">
    <name type="scientific">Bacillus cereus</name>
    <dbReference type="NCBI Taxonomy" id="1396"/>
    <lineage>
        <taxon>Bacteria</taxon>
        <taxon>Bacillati</taxon>
        <taxon>Bacillota</taxon>
        <taxon>Bacilli</taxon>
        <taxon>Bacillales</taxon>
        <taxon>Bacillaceae</taxon>
        <taxon>Bacillus</taxon>
        <taxon>Bacillus cereus group</taxon>
    </lineage>
</organism>
<dbReference type="Pfam" id="PF08797">
    <property type="entry name" value="HIRAN"/>
    <property type="match status" value="1"/>
</dbReference>
<dbReference type="GO" id="GO:0008270">
    <property type="term" value="F:zinc ion binding"/>
    <property type="evidence" value="ECO:0007669"/>
    <property type="project" value="InterPro"/>
</dbReference>
<reference evidence="4 5" key="1">
    <citation type="submission" date="2017-09" db="EMBL/GenBank/DDBJ databases">
        <title>Large-scale bioinformatics analysis of Bacillus genomes uncovers conserved roles of natural products in bacterial physiology.</title>
        <authorList>
            <consortium name="Agbiome Team Llc"/>
            <person name="Bleich R.M."/>
            <person name="Grubbs K.J."/>
            <person name="Santa Maria K.C."/>
            <person name="Allen S.E."/>
            <person name="Farag S."/>
            <person name="Shank E.A."/>
            <person name="Bowers A."/>
        </authorList>
    </citation>
    <scope>NUCLEOTIDE SEQUENCE [LARGE SCALE GENOMIC DNA]</scope>
    <source>
        <strain evidence="4 5">AFS092789</strain>
    </source>
</reference>
<sequence>MKMPMELDKLDAPSIKQMIPFVLQVSEMKDFFALKNIYFVETMATKKNPVFCILHKYNEMFGHDKYIKMLEDYEKEFLQEKTGFSNLVLEPRFVTEQTAEVIENRHKALEMYEGNPGSFNICLEFEPENLYDEKAIAVYAEGKNERYHIGYISRSFNLRIGALLKDDPFPYIQTNYDDILKETYSKDGLIIDVYF</sequence>
<dbReference type="GO" id="GO:0016818">
    <property type="term" value="F:hydrolase activity, acting on acid anhydrides, in phosphorus-containing anhydrides"/>
    <property type="evidence" value="ECO:0007669"/>
    <property type="project" value="InterPro"/>
</dbReference>
<dbReference type="InterPro" id="IPR014905">
    <property type="entry name" value="HIRAN"/>
</dbReference>
<evidence type="ECO:0000256" key="1">
    <source>
        <dbReference type="ARBA" id="ARBA00022723"/>
    </source>
</evidence>
<gene>
    <name evidence="4" type="ORF">CON36_32035</name>
</gene>
<accession>A0A9X6STB3</accession>
<dbReference type="EMBL" id="NVMX01000118">
    <property type="protein sequence ID" value="PDZ94752.1"/>
    <property type="molecule type" value="Genomic_DNA"/>
</dbReference>
<proteinExistence type="predicted"/>